<evidence type="ECO:0000256" key="10">
    <source>
        <dbReference type="ARBA" id="ARBA00022989"/>
    </source>
</evidence>
<comment type="caution">
    <text evidence="16">The sequence shown here is derived from an EMBL/GenBank/DDBJ whole genome shotgun (WGS) entry which is preliminary data.</text>
</comment>
<keyword evidence="13 15" id="KW-0472">Membrane</keyword>
<dbReference type="PANTHER" id="PTHR33904:SF1">
    <property type="entry name" value="ESSENTIAL MCU REGULATOR, MITOCHONDRIAL"/>
    <property type="match status" value="1"/>
</dbReference>
<evidence type="ECO:0000256" key="12">
    <source>
        <dbReference type="ARBA" id="ARBA00023128"/>
    </source>
</evidence>
<keyword evidence="6 15" id="KW-0812">Transmembrane</keyword>
<evidence type="ECO:0000256" key="7">
    <source>
        <dbReference type="ARBA" id="ARBA00022792"/>
    </source>
</evidence>
<keyword evidence="12 15" id="KW-0496">Mitochondrion</keyword>
<dbReference type="GO" id="GO:0036444">
    <property type="term" value="P:calcium import into the mitochondrion"/>
    <property type="evidence" value="ECO:0007669"/>
    <property type="project" value="UniProtKB-UniRule"/>
</dbReference>
<keyword evidence="8 15" id="KW-0106">Calcium</keyword>
<dbReference type="InterPro" id="IPR018782">
    <property type="entry name" value="MCU_reg"/>
</dbReference>
<evidence type="ECO:0000256" key="9">
    <source>
        <dbReference type="ARBA" id="ARBA00022946"/>
    </source>
</evidence>
<evidence type="ECO:0000313" key="17">
    <source>
        <dbReference type="Proteomes" id="UP000050525"/>
    </source>
</evidence>
<keyword evidence="5 15" id="KW-0109">Calcium transport</keyword>
<sequence length="93" mass="10046">MAAAAGRLLVAATGSWVRVVPSGGLHKAPALTLVPSHSLTVTRSGAILPKPIKMPFGLLRVFSVVIPFLYLGTQIRHEDCNRSTERRKAKTTR</sequence>
<organism evidence="16 17">
    <name type="scientific">Alligator mississippiensis</name>
    <name type="common">American alligator</name>
    <dbReference type="NCBI Taxonomy" id="8496"/>
    <lineage>
        <taxon>Eukaryota</taxon>
        <taxon>Metazoa</taxon>
        <taxon>Chordata</taxon>
        <taxon>Craniata</taxon>
        <taxon>Vertebrata</taxon>
        <taxon>Euteleostomi</taxon>
        <taxon>Archelosauria</taxon>
        <taxon>Archosauria</taxon>
        <taxon>Crocodylia</taxon>
        <taxon>Alligatoridae</taxon>
        <taxon>Alligatorinae</taxon>
        <taxon>Alligator</taxon>
    </lineage>
</organism>
<dbReference type="STRING" id="8496.A0A151NHJ2"/>
<name>A0A151NHJ2_ALLMI</name>
<keyword evidence="4 15" id="KW-0813">Transport</keyword>
<dbReference type="GO" id="GO:0051560">
    <property type="term" value="P:mitochondrial calcium ion homeostasis"/>
    <property type="evidence" value="ECO:0007669"/>
    <property type="project" value="UniProtKB-UniRule"/>
</dbReference>
<keyword evidence="17" id="KW-1185">Reference proteome</keyword>
<comment type="similarity">
    <text evidence="2 15">Belongs to the SMDT1/EMRE family.</text>
</comment>
<proteinExistence type="inferred from homology"/>
<dbReference type="AlphaFoldDB" id="A0A151NHJ2"/>
<evidence type="ECO:0000256" key="14">
    <source>
        <dbReference type="ARBA" id="ARBA00031235"/>
    </source>
</evidence>
<evidence type="ECO:0000256" key="15">
    <source>
        <dbReference type="RuleBase" id="RU369077"/>
    </source>
</evidence>
<evidence type="ECO:0000256" key="11">
    <source>
        <dbReference type="ARBA" id="ARBA00023065"/>
    </source>
</evidence>
<evidence type="ECO:0000313" key="16">
    <source>
        <dbReference type="EMBL" id="KYO36220.1"/>
    </source>
</evidence>
<protein>
    <recommendedName>
        <fullName evidence="3 15">Essential MCU regulator, mitochondrial</fullName>
    </recommendedName>
    <alternativeName>
        <fullName evidence="14 15">Single-pass membrane protein with aspartate-rich tail 1, mitochondrial</fullName>
    </alternativeName>
</protein>
<keyword evidence="7 15" id="KW-0999">Mitochondrion inner membrane</keyword>
<comment type="subunit">
    <text evidence="15">Component of the uniplex complex. Interacts (via the transmembrane region) with MCU (via the first transmembrane region); the interaction is direct.</text>
</comment>
<dbReference type="EMBL" id="AKHW03002956">
    <property type="protein sequence ID" value="KYO36220.1"/>
    <property type="molecule type" value="Genomic_DNA"/>
</dbReference>
<evidence type="ECO:0000256" key="5">
    <source>
        <dbReference type="ARBA" id="ARBA00022568"/>
    </source>
</evidence>
<gene>
    <name evidence="16" type="primary">SMDT1</name>
    <name evidence="16" type="ORF">Y1Q_0024010</name>
</gene>
<keyword evidence="9 15" id="KW-0809">Transit peptide</keyword>
<comment type="function">
    <text evidence="15">Essential regulatory subunit of the mitochondrial calcium uniporter complex (uniplex), a complex that mediates calcium uptake into mitochondria.</text>
</comment>
<evidence type="ECO:0000256" key="8">
    <source>
        <dbReference type="ARBA" id="ARBA00022837"/>
    </source>
</evidence>
<dbReference type="PANTHER" id="PTHR33904">
    <property type="entry name" value="ESSENTIAL MCU REGULATOR, MITOCHONDRIAL"/>
    <property type="match status" value="1"/>
</dbReference>
<evidence type="ECO:0000256" key="13">
    <source>
        <dbReference type="ARBA" id="ARBA00023136"/>
    </source>
</evidence>
<keyword evidence="11 15" id="KW-0406">Ion transport</keyword>
<reference evidence="16 17" key="1">
    <citation type="journal article" date="2012" name="Genome Biol.">
        <title>Sequencing three crocodilian genomes to illuminate the evolution of archosaurs and amniotes.</title>
        <authorList>
            <person name="St John J.A."/>
            <person name="Braun E.L."/>
            <person name="Isberg S.R."/>
            <person name="Miles L.G."/>
            <person name="Chong A.Y."/>
            <person name="Gongora J."/>
            <person name="Dalzell P."/>
            <person name="Moran C."/>
            <person name="Bed'hom B."/>
            <person name="Abzhanov A."/>
            <person name="Burgess S.C."/>
            <person name="Cooksey A.M."/>
            <person name="Castoe T.A."/>
            <person name="Crawford N.G."/>
            <person name="Densmore L.D."/>
            <person name="Drew J.C."/>
            <person name="Edwards S.V."/>
            <person name="Faircloth B.C."/>
            <person name="Fujita M.K."/>
            <person name="Greenwold M.J."/>
            <person name="Hoffmann F.G."/>
            <person name="Howard J.M."/>
            <person name="Iguchi T."/>
            <person name="Janes D.E."/>
            <person name="Khan S.Y."/>
            <person name="Kohno S."/>
            <person name="de Koning A.J."/>
            <person name="Lance S.L."/>
            <person name="McCarthy F.M."/>
            <person name="McCormack J.E."/>
            <person name="Merchant M.E."/>
            <person name="Peterson D.G."/>
            <person name="Pollock D.D."/>
            <person name="Pourmand N."/>
            <person name="Raney B.J."/>
            <person name="Roessler K.A."/>
            <person name="Sanford J.R."/>
            <person name="Sawyer R.H."/>
            <person name="Schmidt C.J."/>
            <person name="Triplett E.W."/>
            <person name="Tuberville T.D."/>
            <person name="Venegas-Anaya M."/>
            <person name="Howard J.T."/>
            <person name="Jarvis E.D."/>
            <person name="Guillette L.J.Jr."/>
            <person name="Glenn T.C."/>
            <person name="Green R.E."/>
            <person name="Ray D.A."/>
        </authorList>
    </citation>
    <scope>NUCLEOTIDE SEQUENCE [LARGE SCALE GENOMIC DNA]</scope>
    <source>
        <strain evidence="16">KSC_2009_1</strain>
    </source>
</reference>
<evidence type="ECO:0000256" key="2">
    <source>
        <dbReference type="ARBA" id="ARBA00008958"/>
    </source>
</evidence>
<accession>A0A151NHJ2</accession>
<evidence type="ECO:0000256" key="6">
    <source>
        <dbReference type="ARBA" id="ARBA00022692"/>
    </source>
</evidence>
<dbReference type="Proteomes" id="UP000050525">
    <property type="component" value="Unassembled WGS sequence"/>
</dbReference>
<comment type="subcellular location">
    <subcellularLocation>
        <location evidence="1 15">Mitochondrion inner membrane</location>
        <topology evidence="1 15">Single-pass membrane protein</topology>
    </subcellularLocation>
</comment>
<dbReference type="eggNOG" id="KOG4542">
    <property type="taxonomic scope" value="Eukaryota"/>
</dbReference>
<evidence type="ECO:0000256" key="1">
    <source>
        <dbReference type="ARBA" id="ARBA00004434"/>
    </source>
</evidence>
<feature type="transmembrane region" description="Helical" evidence="15">
    <location>
        <begin position="54"/>
        <end position="72"/>
    </location>
</feature>
<evidence type="ECO:0000256" key="3">
    <source>
        <dbReference type="ARBA" id="ARBA00022180"/>
    </source>
</evidence>
<keyword evidence="10 15" id="KW-1133">Transmembrane helix</keyword>
<dbReference type="Pfam" id="PF10161">
    <property type="entry name" value="DDDD"/>
    <property type="match status" value="1"/>
</dbReference>
<evidence type="ECO:0000256" key="4">
    <source>
        <dbReference type="ARBA" id="ARBA00022448"/>
    </source>
</evidence>
<dbReference type="GO" id="GO:1990246">
    <property type="term" value="C:uniplex complex"/>
    <property type="evidence" value="ECO:0007669"/>
    <property type="project" value="UniProtKB-UniRule"/>
</dbReference>